<accession>A0A239KN08</accession>
<dbReference type="InterPro" id="IPR015943">
    <property type="entry name" value="WD40/YVTN_repeat-like_dom_sf"/>
</dbReference>
<dbReference type="RefSeq" id="WP_089400984.1">
    <property type="nucleotide sequence ID" value="NZ_FZOT01000016.1"/>
</dbReference>
<dbReference type="GO" id="GO:0046872">
    <property type="term" value="F:metal ion binding"/>
    <property type="evidence" value="ECO:0007669"/>
    <property type="project" value="UniProtKB-KW"/>
</dbReference>
<dbReference type="InterPro" id="IPR018391">
    <property type="entry name" value="PQQ_b-propeller_rpt"/>
</dbReference>
<comment type="similarity">
    <text evidence="2">Belongs to the PilY1 family.</text>
</comment>
<evidence type="ECO:0000313" key="8">
    <source>
        <dbReference type="EMBL" id="SNT19551.1"/>
    </source>
</evidence>
<comment type="subcellular location">
    <subcellularLocation>
        <location evidence="1">Fimbrium</location>
    </subcellularLocation>
</comment>
<keyword evidence="4" id="KW-0479">Metal-binding</keyword>
<feature type="domain" description="PilY1 beta-propeller" evidence="7">
    <location>
        <begin position="574"/>
        <end position="934"/>
    </location>
</feature>
<dbReference type="OrthoDB" id="7156875at2"/>
<keyword evidence="9" id="KW-1185">Reference proteome</keyword>
<sequence length="1078" mass="113516">MKKTISVSGLWAGLGAALIAFSPSVLGGVTDLADFPMAVSNEVTPNVLVIYDNSQSMDAFMNGKLVSGNNPLTRGNIGRQVMRNAITNYRNRFRWGLMSFRLGGELRLFNTYAYYFGSDQGMVFTDDCVNGISTSNGNRRCVANLQPFPGGRFLTYDRSGDDADILDVLYSPGGYANLWMRSSGTGTCFFGFEAHNAVNSWNESDFSYGIGRICFTPTDAGYLVVNPPYTRQYYVPRGLGYYAPITGAGEVLEPVMPDGAVHFNNLMSKLAAETINPSTSELKNAAVFTPLKGSLVSAKSYFSGNSSPIIASCQKNFVMLVTDGLPTGTSTGELYSEAARTNVYDAAKGTWSFGAAAQDAINAAAALRATSKGTATYDIPTYVLALGDTVSNAGAMAVMDAIAAAGNTTSAKLATDEATFVSAVEAVSQDILSKSGAAAAVTVANPNVVVGGLNASYNSTYNSGTWTGDVNAYPIDATSGTVDLSKPMWTPSPQARLDARTPEDRFIVSYSGASGIQFQPSTANTATKLTPAQQALFNSSASPPGPADSAAVIAYLRGDRSREGASYRSRSHLLGDIVNAEPVLVQPPMRHYADDCYSAAIAGLCGQSYVDEKASRPNVLFQAANDGMVHAFDVRTGAELWAYIPKLIWPGLGNLTKKAGFTHKYLVDATPVAGDVDFGNVSGGNGSNRVPNWRTILVGGLGAGGRGYYALDVTNPVATSEADAASKVLWEFPDNSTQSEADNIGYSFGRPLIVKTETEGWVVVIPSGYNNVSGNGRGYLFVLNARTGALIKKISTGVGTASNPSGLAKISAYVENGDIDNTVTAVYGGDLLGNVWRFNLSGNKNSWNAVKLATLVDGGSSGLPQPVTSEPEIATITVEGVDYRYVYVGTGSYLGDSDVPTTQVQTMYGLIDDLSASPLIFPLRSQLQQQTLSTAGSGTRNVTNNAITVSGASGKKGWYVDLSLSAGERVVSDPQLALGALNFTTIIPSSGVCVPGGSSWFYSLNYKTGGLVANSTVAHSGSFLGDALASRPTLIKLPTGAVKGVIRMSDTTTIVKDIPVPLSVTAGRRVSWREVMTN</sequence>
<dbReference type="EMBL" id="FZOT01000016">
    <property type="protein sequence ID" value="SNT19551.1"/>
    <property type="molecule type" value="Genomic_DNA"/>
</dbReference>
<dbReference type="InterPro" id="IPR008707">
    <property type="entry name" value="B-propeller_PilY1"/>
</dbReference>
<evidence type="ECO:0000256" key="3">
    <source>
        <dbReference type="ARBA" id="ARBA00022558"/>
    </source>
</evidence>
<reference evidence="8 9" key="1">
    <citation type="submission" date="2017-06" db="EMBL/GenBank/DDBJ databases">
        <authorList>
            <person name="Kim H.J."/>
            <person name="Triplett B.A."/>
        </authorList>
    </citation>
    <scope>NUCLEOTIDE SEQUENCE [LARGE SCALE GENOMIC DNA]</scope>
    <source>
        <strain evidence="8 9">U15</strain>
    </source>
</reference>
<organism evidence="8 9">
    <name type="scientific">Noviherbaspirillum humi</name>
    <dbReference type="NCBI Taxonomy" id="1688639"/>
    <lineage>
        <taxon>Bacteria</taxon>
        <taxon>Pseudomonadati</taxon>
        <taxon>Pseudomonadota</taxon>
        <taxon>Betaproteobacteria</taxon>
        <taxon>Burkholderiales</taxon>
        <taxon>Oxalobacteraceae</taxon>
        <taxon>Noviherbaspirillum</taxon>
    </lineage>
</organism>
<name>A0A239KN08_9BURK</name>
<evidence type="ECO:0000256" key="6">
    <source>
        <dbReference type="ARBA" id="ARBA00023263"/>
    </source>
</evidence>
<dbReference type="Gene3D" id="2.130.10.10">
    <property type="entry name" value="YVTN repeat-like/Quinoprotein amine dehydrogenase"/>
    <property type="match status" value="1"/>
</dbReference>
<evidence type="ECO:0000256" key="1">
    <source>
        <dbReference type="ARBA" id="ARBA00004561"/>
    </source>
</evidence>
<keyword evidence="6" id="KW-0281">Fimbrium</keyword>
<dbReference type="SUPFAM" id="SSF50998">
    <property type="entry name" value="Quinoprotein alcohol dehydrogenase-like"/>
    <property type="match status" value="1"/>
</dbReference>
<evidence type="ECO:0000256" key="4">
    <source>
        <dbReference type="ARBA" id="ARBA00022723"/>
    </source>
</evidence>
<keyword evidence="5" id="KW-0106">Calcium</keyword>
<evidence type="ECO:0000256" key="2">
    <source>
        <dbReference type="ARBA" id="ARBA00008387"/>
    </source>
</evidence>
<dbReference type="AlphaFoldDB" id="A0A239KN08"/>
<dbReference type="InterPro" id="IPR011047">
    <property type="entry name" value="Quinoprotein_ADH-like_sf"/>
</dbReference>
<proteinExistence type="inferred from homology"/>
<evidence type="ECO:0000256" key="5">
    <source>
        <dbReference type="ARBA" id="ARBA00022837"/>
    </source>
</evidence>
<protein>
    <submittedName>
        <fullName evidence="8">Type IV pilus assembly protein PilY1</fullName>
    </submittedName>
</protein>
<dbReference type="SMART" id="SM00564">
    <property type="entry name" value="PQQ"/>
    <property type="match status" value="2"/>
</dbReference>
<gene>
    <name evidence="8" type="ORF">SAMN06265795_116113</name>
</gene>
<keyword evidence="3" id="KW-1029">Fimbrium biogenesis</keyword>
<evidence type="ECO:0000313" key="9">
    <source>
        <dbReference type="Proteomes" id="UP000198284"/>
    </source>
</evidence>
<evidence type="ECO:0000259" key="7">
    <source>
        <dbReference type="Pfam" id="PF05567"/>
    </source>
</evidence>
<dbReference type="GO" id="GO:0009289">
    <property type="term" value="C:pilus"/>
    <property type="evidence" value="ECO:0007669"/>
    <property type="project" value="UniProtKB-SubCell"/>
</dbReference>
<dbReference type="Pfam" id="PF05567">
    <property type="entry name" value="T4P_PilY1"/>
    <property type="match status" value="1"/>
</dbReference>
<dbReference type="Proteomes" id="UP000198284">
    <property type="component" value="Unassembled WGS sequence"/>
</dbReference>